<feature type="compositionally biased region" description="Basic residues" evidence="1">
    <location>
        <begin position="48"/>
        <end position="58"/>
    </location>
</feature>
<keyword evidence="4" id="KW-1185">Reference proteome</keyword>
<feature type="transmembrane region" description="Helical" evidence="2">
    <location>
        <begin position="426"/>
        <end position="445"/>
    </location>
</feature>
<dbReference type="InterPro" id="IPR044708">
    <property type="entry name" value="CPR5"/>
</dbReference>
<evidence type="ECO:0000313" key="4">
    <source>
        <dbReference type="Proteomes" id="UP001642487"/>
    </source>
</evidence>
<gene>
    <name evidence="3" type="ORF">CITCOLO1_LOCUS12685</name>
</gene>
<feature type="region of interest" description="Disordered" evidence="1">
    <location>
        <begin position="18"/>
        <end position="58"/>
    </location>
</feature>
<feature type="transmembrane region" description="Helical" evidence="2">
    <location>
        <begin position="457"/>
        <end position="476"/>
    </location>
</feature>
<sequence length="576" mass="64259">MDEPPICATNCSAFVDESSGNDREEITAVDSSPGNSTRTLYDPPPCSHRNRKKKKKKRVVIDNVQELPSSSSSCSSPARLLQRGVNCKRRRPKVLIVQSRRIDGDFENVALLLGMSFAAFVAQVLERQDTSDGRMPVDHLSVICTSAIRESLVNVFGDKLEWFLKKFEKSFGSTLRTLRSISEASARTGVYSSSKRKEEKIAVDLTLDRKRDVTSSSSQEKCILEQSYRTNAPVDQLSLVEDVKESVSDPFTHELALCRLTNDVASVAPRAVGSHSKEMTLGTFERSVVEQARSNDLKTMELGLAMRKLKLKETQIALNCDLNNLERSKLAMGISKASFKAEKFKNQLEDTRHSELLKKCIDCLVAGLLIMSMALSYGAYVYSYHRISEATAICTPSTQDSKSWWMPSPMASLNSSWHMLRCQVQVVSRMVFGVIMILAIAYLLLQRSATSNQAMPVTFIVLLLGVACGLAGKFCIDTLGGSGFHWLMVWETLCLLHLFANIFTSALFIILHGPIEVSQGKIRHTILPYWFRRAVFYSLLLVFMPLLCGLIPFAGISEWKDHFCLLVTETIAADGY</sequence>
<evidence type="ECO:0000313" key="3">
    <source>
        <dbReference type="EMBL" id="CAK9320632.1"/>
    </source>
</evidence>
<protein>
    <recommendedName>
        <fullName evidence="5">Protein CPR-5-like</fullName>
    </recommendedName>
</protein>
<evidence type="ECO:0000256" key="2">
    <source>
        <dbReference type="SAM" id="Phobius"/>
    </source>
</evidence>
<dbReference type="Proteomes" id="UP001642487">
    <property type="component" value="Chromosome 4"/>
</dbReference>
<feature type="compositionally biased region" description="Polar residues" evidence="1">
    <location>
        <begin position="29"/>
        <end position="39"/>
    </location>
</feature>
<dbReference type="PANTHER" id="PTHR35322">
    <property type="entry name" value="PROTEIN CPR-5"/>
    <property type="match status" value="1"/>
</dbReference>
<keyword evidence="2" id="KW-0812">Transmembrane</keyword>
<feature type="transmembrane region" description="Helical" evidence="2">
    <location>
        <begin position="488"/>
        <end position="515"/>
    </location>
</feature>
<reference evidence="3 4" key="1">
    <citation type="submission" date="2024-03" db="EMBL/GenBank/DDBJ databases">
        <authorList>
            <person name="Gkanogiannis A."/>
            <person name="Becerra Lopez-Lavalle L."/>
        </authorList>
    </citation>
    <scope>NUCLEOTIDE SEQUENCE [LARGE SCALE GENOMIC DNA]</scope>
</reference>
<organism evidence="3 4">
    <name type="scientific">Citrullus colocynthis</name>
    <name type="common">colocynth</name>
    <dbReference type="NCBI Taxonomy" id="252529"/>
    <lineage>
        <taxon>Eukaryota</taxon>
        <taxon>Viridiplantae</taxon>
        <taxon>Streptophyta</taxon>
        <taxon>Embryophyta</taxon>
        <taxon>Tracheophyta</taxon>
        <taxon>Spermatophyta</taxon>
        <taxon>Magnoliopsida</taxon>
        <taxon>eudicotyledons</taxon>
        <taxon>Gunneridae</taxon>
        <taxon>Pentapetalae</taxon>
        <taxon>rosids</taxon>
        <taxon>fabids</taxon>
        <taxon>Cucurbitales</taxon>
        <taxon>Cucurbitaceae</taxon>
        <taxon>Benincaseae</taxon>
        <taxon>Citrullus</taxon>
    </lineage>
</organism>
<keyword evidence="2" id="KW-1133">Transmembrane helix</keyword>
<dbReference type="PANTHER" id="PTHR35322:SF2">
    <property type="entry name" value="PROTEIN CPR-5"/>
    <property type="match status" value="1"/>
</dbReference>
<keyword evidence="2" id="KW-0472">Membrane</keyword>
<evidence type="ECO:0000256" key="1">
    <source>
        <dbReference type="SAM" id="MobiDB-lite"/>
    </source>
</evidence>
<dbReference type="EMBL" id="OZ021738">
    <property type="protein sequence ID" value="CAK9320632.1"/>
    <property type="molecule type" value="Genomic_DNA"/>
</dbReference>
<accession>A0ABP0YQ55</accession>
<proteinExistence type="predicted"/>
<evidence type="ECO:0008006" key="5">
    <source>
        <dbReference type="Google" id="ProtNLM"/>
    </source>
</evidence>
<name>A0ABP0YQ55_9ROSI</name>
<feature type="transmembrane region" description="Helical" evidence="2">
    <location>
        <begin position="535"/>
        <end position="556"/>
    </location>
</feature>